<organism evidence="2 3">
    <name type="scientific">Celeribacter baekdonensis</name>
    <dbReference type="NCBI Taxonomy" id="875171"/>
    <lineage>
        <taxon>Bacteria</taxon>
        <taxon>Pseudomonadati</taxon>
        <taxon>Pseudomonadota</taxon>
        <taxon>Alphaproteobacteria</taxon>
        <taxon>Rhodobacterales</taxon>
        <taxon>Roseobacteraceae</taxon>
        <taxon>Celeribacter</taxon>
    </lineage>
</organism>
<evidence type="ECO:0000313" key="3">
    <source>
        <dbReference type="Proteomes" id="UP000241447"/>
    </source>
</evidence>
<gene>
    <name evidence="2" type="ORF">DA792_13275</name>
</gene>
<dbReference type="EMBL" id="CP028475">
    <property type="protein sequence ID" value="AVW91928.1"/>
    <property type="molecule type" value="Genomic_DNA"/>
</dbReference>
<name>A0A2R4M478_9RHOB</name>
<feature type="compositionally biased region" description="Acidic residues" evidence="1">
    <location>
        <begin position="32"/>
        <end position="63"/>
    </location>
</feature>
<protein>
    <submittedName>
        <fullName evidence="2">Uncharacterized protein</fullName>
    </submittedName>
</protein>
<sequence>MLGLILMGLVGSYATYSIVENLLDDDNGHDGSDDEAGTPDDTSGEDGDLLEDDEETDEDTDWEWSEDHLITEDTTLSLSQDELDVLLAQSATGDVPLLTLEGNATLTIDVEGETAGYLHAVSYTKIIEGTDGAEDVSEVHTMLVWSESADAPELLGDETAPGPNPDDTFYTDQDLSSEELIGDTGTVLMDVKLYSATSEFLDYSDTGPATTGPYAVQDAGRLVLEDTDFDTFSAALNDPSYLADTTYAMDWASEPTNSSSDGAYTLTSADITYLTETDDTIAIDQFPGGVFHLDISGEVDGYFHAVQSETINADGSQSFMTDIYLTDTADVPSDFEALDPILSVSGGFTELHPLHDGVFFSYLAEVNLDADSFASVTTSVIDNRPS</sequence>
<evidence type="ECO:0000313" key="2">
    <source>
        <dbReference type="EMBL" id="AVW91928.1"/>
    </source>
</evidence>
<dbReference type="KEGG" id="cbak:DA792_13275"/>
<dbReference type="RefSeq" id="WP_107720354.1">
    <property type="nucleotide sequence ID" value="NZ_CP028475.1"/>
</dbReference>
<evidence type="ECO:0000256" key="1">
    <source>
        <dbReference type="SAM" id="MobiDB-lite"/>
    </source>
</evidence>
<dbReference type="Proteomes" id="UP000241447">
    <property type="component" value="Chromosome"/>
</dbReference>
<dbReference type="AlphaFoldDB" id="A0A2R4M478"/>
<proteinExistence type="predicted"/>
<feature type="region of interest" description="Disordered" evidence="1">
    <location>
        <begin position="25"/>
        <end position="63"/>
    </location>
</feature>
<reference evidence="2 3" key="1">
    <citation type="submission" date="2018-03" db="EMBL/GenBank/DDBJ databases">
        <title>The Complete Genome of Celeribacter baekdonensis strain LH4, a Thiosulfate-Oxidizing Alphaproteobacterium Isolated from Gulf of Mexico Continental Slope Sediments.</title>
        <authorList>
            <person name="Flood B.E."/>
            <person name="Bailey J.V."/>
            <person name="Leprich D."/>
        </authorList>
    </citation>
    <scope>NUCLEOTIDE SEQUENCE [LARGE SCALE GENOMIC DNA]</scope>
    <source>
        <strain evidence="2 3">LH4</strain>
    </source>
</reference>
<accession>A0A2R4M478</accession>